<name>A0A4R3MFN9_9BURK</name>
<evidence type="ECO:0000313" key="11">
    <source>
        <dbReference type="EMBL" id="TCT10425.1"/>
    </source>
</evidence>
<feature type="transmembrane region" description="Helical" evidence="10">
    <location>
        <begin position="365"/>
        <end position="384"/>
    </location>
</feature>
<dbReference type="InterPro" id="IPR029044">
    <property type="entry name" value="Nucleotide-diphossugar_trans"/>
</dbReference>
<keyword evidence="4 10" id="KW-0328">Glycosyltransferase</keyword>
<comment type="caution">
    <text evidence="11">The sequence shown here is derived from an EMBL/GenBank/DDBJ whole genome shotgun (WGS) entry which is preliminary data.</text>
</comment>
<dbReference type="PANTHER" id="PTHR43630:SF1">
    <property type="entry name" value="POLY-BETA-1,6-N-ACETYL-D-GLUCOSAMINE SYNTHASE"/>
    <property type="match status" value="1"/>
</dbReference>
<dbReference type="Proteomes" id="UP000295525">
    <property type="component" value="Unassembled WGS sequence"/>
</dbReference>
<dbReference type="GO" id="GO:0043708">
    <property type="term" value="P:cell adhesion involved in biofilm formation"/>
    <property type="evidence" value="ECO:0007669"/>
    <property type="project" value="InterPro"/>
</dbReference>
<evidence type="ECO:0000313" key="12">
    <source>
        <dbReference type="Proteomes" id="UP000295525"/>
    </source>
</evidence>
<evidence type="ECO:0000256" key="7">
    <source>
        <dbReference type="ARBA" id="ARBA00022989"/>
    </source>
</evidence>
<keyword evidence="6 10" id="KW-0812">Transmembrane</keyword>
<feature type="transmembrane region" description="Helical" evidence="10">
    <location>
        <begin position="34"/>
        <end position="56"/>
    </location>
</feature>
<gene>
    <name evidence="11" type="ORF">EDC26_102385</name>
</gene>
<evidence type="ECO:0000256" key="1">
    <source>
        <dbReference type="ARBA" id="ARBA00004651"/>
    </source>
</evidence>
<evidence type="ECO:0000256" key="3">
    <source>
        <dbReference type="ARBA" id="ARBA00022475"/>
    </source>
</evidence>
<evidence type="ECO:0000256" key="5">
    <source>
        <dbReference type="ARBA" id="ARBA00022679"/>
    </source>
</evidence>
<keyword evidence="12" id="KW-1185">Reference proteome</keyword>
<evidence type="ECO:0000256" key="2">
    <source>
        <dbReference type="ARBA" id="ARBA00006739"/>
    </source>
</evidence>
<dbReference type="AlphaFoldDB" id="A0A4R3MFN9"/>
<keyword evidence="5 10" id="KW-0808">Transferase</keyword>
<dbReference type="CDD" id="cd06423">
    <property type="entry name" value="CESA_like"/>
    <property type="match status" value="1"/>
</dbReference>
<evidence type="ECO:0000256" key="6">
    <source>
        <dbReference type="ARBA" id="ARBA00022692"/>
    </source>
</evidence>
<accession>A0A4R3MFN9</accession>
<dbReference type="EC" id="2.4.1.-" evidence="10"/>
<feature type="transmembrane region" description="Helical" evidence="10">
    <location>
        <begin position="322"/>
        <end position="345"/>
    </location>
</feature>
<dbReference type="Gene3D" id="3.90.550.10">
    <property type="entry name" value="Spore Coat Polysaccharide Biosynthesis Protein SpsA, Chain A"/>
    <property type="match status" value="1"/>
</dbReference>
<evidence type="ECO:0000256" key="9">
    <source>
        <dbReference type="NCBIfam" id="TIGR03937"/>
    </source>
</evidence>
<keyword evidence="7 10" id="KW-1133">Transmembrane helix</keyword>
<evidence type="ECO:0000256" key="10">
    <source>
        <dbReference type="RuleBase" id="RU364028"/>
    </source>
</evidence>
<dbReference type="GO" id="GO:0008375">
    <property type="term" value="F:acetylglucosaminyltransferase activity"/>
    <property type="evidence" value="ECO:0007669"/>
    <property type="project" value="UniProtKB-UniRule"/>
</dbReference>
<dbReference type="NCBIfam" id="TIGR03937">
    <property type="entry name" value="PgaC_IcaA"/>
    <property type="match status" value="1"/>
</dbReference>
<proteinExistence type="inferred from homology"/>
<feature type="transmembrane region" description="Helical" evidence="10">
    <location>
        <begin position="396"/>
        <end position="421"/>
    </location>
</feature>
<dbReference type="InterPro" id="IPR023853">
    <property type="entry name" value="PGA_PgaC/IcaA"/>
</dbReference>
<protein>
    <recommendedName>
        <fullName evidence="9 10">Poly-beta-1,6-N-acetyl-D-glucosamine synthase</fullName>
        <shortName evidence="10">Poly-beta-1,6-GlcNAc synthase</shortName>
        <ecNumber evidence="10">2.4.1.-</ecNumber>
    </recommendedName>
</protein>
<sequence length="445" mass="50365">MIDRLLALLVLCVVLGAPLGMAMAFTSTMLLNFIFFYPLFMSGIWIAGGLCFWLHWERHWTWGPGQPAPILPGNPLITILVPCHNEEEHGEETLLAALGQRYSNIEVIAVNDGSTDNTAALFDAMAARHPRLRVIHLAQNQGKAMGLCMGAMAARGEYIVCIDGDALLDPDAAAYLVAPLVNHPRVGAVTGNPRVRTRSTLIGRIQVGEFSSIIGLIKRTQRLYGQVFSVSGVVTAFRRQALDQVGYWSLDMITEDIDITWKLQRDQWEVFYEPRGLCWILMPETLRGLWKQRLRWAQGGAEVFLKNLDCIGRWKSRRLWPLMFEFSLSTAWAFSLTLSIVLWSLGQVVELPAAIRVTALFPPSFTGLVLALVCLLQFAISVLIDRRYEPGLVRSLYWIIWYPFVYWIISLCTTLCSFPKVALRIRRQRARWTSPDRGIKELRKS</sequence>
<keyword evidence="8 10" id="KW-0472">Membrane</keyword>
<evidence type="ECO:0000256" key="4">
    <source>
        <dbReference type="ARBA" id="ARBA00022676"/>
    </source>
</evidence>
<keyword evidence="3 10" id="KW-1003">Cell membrane</keyword>
<dbReference type="OrthoDB" id="276604at2"/>
<reference evidence="11 12" key="1">
    <citation type="submission" date="2019-03" db="EMBL/GenBank/DDBJ databases">
        <title>Genomic Encyclopedia of Type Strains, Phase IV (KMG-IV): sequencing the most valuable type-strain genomes for metagenomic binning, comparative biology and taxonomic classification.</title>
        <authorList>
            <person name="Goeker M."/>
        </authorList>
    </citation>
    <scope>NUCLEOTIDE SEQUENCE [LARGE SCALE GENOMIC DNA]</scope>
    <source>
        <strain evidence="11 12">DSM 24591</strain>
    </source>
</reference>
<comment type="similarity">
    <text evidence="2 10">Belongs to the glycosyltransferase 2 family.</text>
</comment>
<dbReference type="RefSeq" id="WP_132579997.1">
    <property type="nucleotide sequence ID" value="NZ_SMAJ01000002.1"/>
</dbReference>
<evidence type="ECO:0000256" key="8">
    <source>
        <dbReference type="ARBA" id="ARBA00023136"/>
    </source>
</evidence>
<dbReference type="EMBL" id="SMAJ01000002">
    <property type="protein sequence ID" value="TCT10425.1"/>
    <property type="molecule type" value="Genomic_DNA"/>
</dbReference>
<dbReference type="SUPFAM" id="SSF53448">
    <property type="entry name" value="Nucleotide-diphospho-sugar transferases"/>
    <property type="match status" value="1"/>
</dbReference>
<dbReference type="GO" id="GO:0005886">
    <property type="term" value="C:plasma membrane"/>
    <property type="evidence" value="ECO:0007669"/>
    <property type="project" value="UniProtKB-SubCell"/>
</dbReference>
<organism evidence="11 12">
    <name type="scientific">Paralcaligenes ureilyticus</name>
    <dbReference type="NCBI Taxonomy" id="627131"/>
    <lineage>
        <taxon>Bacteria</taxon>
        <taxon>Pseudomonadati</taxon>
        <taxon>Pseudomonadota</taxon>
        <taxon>Betaproteobacteria</taxon>
        <taxon>Burkholderiales</taxon>
        <taxon>Alcaligenaceae</taxon>
        <taxon>Paralcaligenes</taxon>
    </lineage>
</organism>
<comment type="subcellular location">
    <subcellularLocation>
        <location evidence="1 10">Cell membrane</location>
        <topology evidence="1 10">Multi-pass membrane protein</topology>
    </subcellularLocation>
</comment>
<dbReference type="PANTHER" id="PTHR43630">
    <property type="entry name" value="POLY-BETA-1,6-N-ACETYL-D-GLUCOSAMINE SYNTHASE"/>
    <property type="match status" value="1"/>
</dbReference>
<dbReference type="Pfam" id="PF13641">
    <property type="entry name" value="Glyco_tranf_2_3"/>
    <property type="match status" value="1"/>
</dbReference>